<proteinExistence type="predicted"/>
<dbReference type="EMBL" id="CP050292">
    <property type="protein sequence ID" value="QND75395.1"/>
    <property type="molecule type" value="Genomic_DNA"/>
</dbReference>
<organism evidence="1 2">
    <name type="scientific">Tardiphaga robiniae</name>
    <dbReference type="NCBI Taxonomy" id="943830"/>
    <lineage>
        <taxon>Bacteria</taxon>
        <taxon>Pseudomonadati</taxon>
        <taxon>Pseudomonadota</taxon>
        <taxon>Alphaproteobacteria</taxon>
        <taxon>Hyphomicrobiales</taxon>
        <taxon>Nitrobacteraceae</taxon>
        <taxon>Tardiphaga</taxon>
    </lineage>
</organism>
<evidence type="ECO:0000313" key="1">
    <source>
        <dbReference type="EMBL" id="QND75395.1"/>
    </source>
</evidence>
<dbReference type="AlphaFoldDB" id="A0A7G6U8R3"/>
<reference evidence="2" key="1">
    <citation type="journal article" date="2020" name="Mol. Plant Microbe">
        <title>Rhizobial microsymbionts of the narrowly endemic Oxytropis species growing in Kamchatka are characterized by significant genetic diversity and possess a set of genes that are associated with T3SS and T6SS secretion systems and can affect the development of symbiosis.</title>
        <authorList>
            <person name="Safronova V."/>
            <person name="Guro P."/>
            <person name="Sazanova A."/>
            <person name="Kuznetsova I."/>
            <person name="Belimov A."/>
            <person name="Yakubov V."/>
            <person name="Chirak E."/>
            <person name="Afonin A."/>
            <person name="Gogolev Y."/>
            <person name="Andronov E."/>
            <person name="Tikhonovich I."/>
        </authorList>
    </citation>
    <scope>NUCLEOTIDE SEQUENCE [LARGE SCALE GENOMIC DNA]</scope>
    <source>
        <strain evidence="2">581</strain>
    </source>
</reference>
<accession>A0A7G6U8R3</accession>
<dbReference type="Proteomes" id="UP000515291">
    <property type="component" value="Chromosome"/>
</dbReference>
<evidence type="ECO:0000313" key="2">
    <source>
        <dbReference type="Proteomes" id="UP000515291"/>
    </source>
</evidence>
<sequence length="204" mass="21917">MLTPGDPDSWAGLMMSTLAGAAAALAVAILLNLYFRARYRSVHDVVHHGVAALAVLGLLAFAATDMRHTALGYLGINPTRPAVEFEIRLPDAVAAKIIAEATQIELHTDRNQALAAISEGPTFTNKGESILRGTVPLKFRTAQRVMIVNVPGEAPLIFKLRLAASPSHSTEFSPWHLVDQVIASARAGKTARANDGYAIRYRVI</sequence>
<protein>
    <submittedName>
        <fullName evidence="1">Acriflavin resistance protein</fullName>
    </submittedName>
</protein>
<gene>
    <name evidence="1" type="ORF">HB776_10805</name>
</gene>
<name>A0A7G6U8R3_9BRAD</name>
<dbReference type="KEGG" id="trb:HB776_10805"/>